<dbReference type="EMBL" id="LR728856">
    <property type="protein sequence ID" value="VWP00832.1"/>
    <property type="molecule type" value="Genomic_DNA"/>
</dbReference>
<proteinExistence type="predicted"/>
<feature type="region of interest" description="Disordered" evidence="1">
    <location>
        <begin position="445"/>
        <end position="471"/>
    </location>
</feature>
<feature type="compositionally biased region" description="Acidic residues" evidence="1">
    <location>
        <begin position="392"/>
        <end position="401"/>
    </location>
</feature>
<keyword evidence="2" id="KW-0418">Kinase</keyword>
<feature type="compositionally biased region" description="Basic and acidic residues" evidence="1">
    <location>
        <begin position="110"/>
        <end position="131"/>
    </location>
</feature>
<feature type="compositionally biased region" description="Polar residues" evidence="1">
    <location>
        <begin position="373"/>
        <end position="384"/>
    </location>
</feature>
<protein>
    <submittedName>
        <fullName evidence="2">Serine/threonine-protein kinase MAK</fullName>
    </submittedName>
</protein>
<feature type="compositionally biased region" description="Polar residues" evidence="1">
    <location>
        <begin position="21"/>
        <end position="36"/>
    </location>
</feature>
<feature type="region of interest" description="Disordered" evidence="1">
    <location>
        <begin position="97"/>
        <end position="193"/>
    </location>
</feature>
<feature type="region of interest" description="Disordered" evidence="1">
    <location>
        <begin position="334"/>
        <end position="420"/>
    </location>
</feature>
<dbReference type="AlphaFoldDB" id="A0A5K1K4T6"/>
<feature type="compositionally biased region" description="Basic and acidic residues" evidence="1">
    <location>
        <begin position="138"/>
        <end position="151"/>
    </location>
</feature>
<feature type="compositionally biased region" description="Polar residues" evidence="1">
    <location>
        <begin position="97"/>
        <end position="108"/>
    </location>
</feature>
<keyword evidence="2" id="KW-0808">Transferase</keyword>
<feature type="compositionally biased region" description="Basic and acidic residues" evidence="1">
    <location>
        <begin position="160"/>
        <end position="189"/>
    </location>
</feature>
<accession>A0A5K1K4T6</accession>
<gene>
    <name evidence="2" type="primary">E9EZF4</name>
</gene>
<dbReference type="GO" id="GO:0016301">
    <property type="term" value="F:kinase activity"/>
    <property type="evidence" value="ECO:0007669"/>
    <property type="project" value="UniProtKB-KW"/>
</dbReference>
<reference evidence="2" key="1">
    <citation type="submission" date="2019-10" db="EMBL/GenBank/DDBJ databases">
        <authorList>
            <person name="Nor Muhammad N."/>
        </authorList>
    </citation>
    <scope>NUCLEOTIDE SEQUENCE</scope>
</reference>
<evidence type="ECO:0000313" key="2">
    <source>
        <dbReference type="EMBL" id="VWP00832.1"/>
    </source>
</evidence>
<evidence type="ECO:0000256" key="1">
    <source>
        <dbReference type="SAM" id="MobiDB-lite"/>
    </source>
</evidence>
<sequence length="777" mass="88562">MPVPDFFAQTAMDFAHDDVDNSTGSEMYATARSTFDSSEDEETYGTPRAQSISSSYPPPSTSRHHVPGSFQESSGFLTPMSVRATIDDASISEDNVTMSGALSGQSTPRACDDEMHERESSEVRHYLRGDSTRVLQHRTREPTSEHPLVLREDEDEDMDKPEQDIVEGRRRADRDNTRAVRQRQDHEPASRGLRGEVAYWKEVSRYRQGQTKELKKQYAEAVNRWQVIQQQNDLTIGKLQEQTSQLMEFMTSTRTAADSELRNQFQAEEVRIAAQHEEIQAAKSKLMAKQMEQDRITADLDAREALLREREATIERDRAAVENHQATVSRLLQQARAESVHPRNAAPTLPAQPPAPPRSVSGTRATLGRPDQLRSNKAGTSTRMFLTAIPESMDDVSESDDDPPRSVPRTATTSRPMAKAIGDDVEVHTLTVNQLVEAIRQSLRKEAELSPRRPRRRSATPVSDSEPEVDRETRIELLRRVRELYKKHCQIETDKDWHGHQEADRSAVETYNTSGEGFPSIINICFDMRTSGSAVSPWNCVIFEHLLDTFKADNATFISDHNINDRYINALIEDKFSRGRQTWRGGQPKLKSTGALETAEECEARVLLADEKLKERARADQRRRNKFERRHATVKKVIALHLGDPESDVAVWRFLEKVLDLLGPDGMSSEDTCDDLPETVFRVKVLEWRRPMDDHMKIIDNQRVLDRDLFSRQGSRPGKRLRDGMVKSTRDPVRRLPQQLYNPDWLKAQNVQQIHTLAVSSEKFDWIRVVATLAHTM</sequence>
<organism evidence="2">
    <name type="scientific">Ganoderma boninense</name>
    <dbReference type="NCBI Taxonomy" id="34458"/>
    <lineage>
        <taxon>Eukaryota</taxon>
        <taxon>Fungi</taxon>
        <taxon>Dikarya</taxon>
        <taxon>Basidiomycota</taxon>
        <taxon>Agaricomycotina</taxon>
        <taxon>Agaricomycetes</taxon>
        <taxon>Polyporales</taxon>
        <taxon>Polyporaceae</taxon>
        <taxon>Ganoderma</taxon>
    </lineage>
</organism>
<feature type="region of interest" description="Disordered" evidence="1">
    <location>
        <begin position="17"/>
        <end position="69"/>
    </location>
</feature>
<name>A0A5K1K4T6_9APHY</name>